<dbReference type="Gene3D" id="3.90.175.10">
    <property type="entry name" value="Diphtheria Toxin, domain 1"/>
    <property type="match status" value="1"/>
</dbReference>
<accession>A0ABV5KY13</accession>
<comment type="caution">
    <text evidence="1">The sequence shown here is derived from an EMBL/GenBank/DDBJ whole genome shotgun (WGS) entry which is preliminary data.</text>
</comment>
<dbReference type="RefSeq" id="WP_377500984.1">
    <property type="nucleotide sequence ID" value="NZ_JBHMDO010000047.1"/>
</dbReference>
<dbReference type="EMBL" id="JBHMDO010000047">
    <property type="protein sequence ID" value="MFB9330107.1"/>
    <property type="molecule type" value="Genomic_DNA"/>
</dbReference>
<evidence type="ECO:0000313" key="2">
    <source>
        <dbReference type="Proteomes" id="UP001589747"/>
    </source>
</evidence>
<proteinExistence type="predicted"/>
<gene>
    <name evidence="1" type="ORF">ACFFSY_29540</name>
</gene>
<reference evidence="1 2" key="1">
    <citation type="submission" date="2024-09" db="EMBL/GenBank/DDBJ databases">
        <authorList>
            <person name="Sun Q."/>
            <person name="Mori K."/>
        </authorList>
    </citation>
    <scope>NUCLEOTIDE SEQUENCE [LARGE SCALE GENOMIC DNA]</scope>
    <source>
        <strain evidence="1 2">TISTR 2452</strain>
    </source>
</reference>
<sequence length="169" mass="18747">MNYQNAILFQKLFLELVSAGRDLEWFHGTTLANATSIQAAGLSNIPFGTNGGSNLGNAFYVSNSINEAMKYTTVSPSSYGHNTANAPTGAILVYTLKNYAGVLLDDNSSHAKRMEQIKKEPDFTTMHDWASKNNISAYGFMGFPRNDFRIKLAVYDTRILELKHVLEVK</sequence>
<dbReference type="Proteomes" id="UP001589747">
    <property type="component" value="Unassembled WGS sequence"/>
</dbReference>
<evidence type="ECO:0008006" key="3">
    <source>
        <dbReference type="Google" id="ProtNLM"/>
    </source>
</evidence>
<evidence type="ECO:0000313" key="1">
    <source>
        <dbReference type="EMBL" id="MFB9330107.1"/>
    </source>
</evidence>
<organism evidence="1 2">
    <name type="scientific">Paenibacillus aurantiacus</name>
    <dbReference type="NCBI Taxonomy" id="1936118"/>
    <lineage>
        <taxon>Bacteria</taxon>
        <taxon>Bacillati</taxon>
        <taxon>Bacillota</taxon>
        <taxon>Bacilli</taxon>
        <taxon>Bacillales</taxon>
        <taxon>Paenibacillaceae</taxon>
        <taxon>Paenibacillus</taxon>
    </lineage>
</organism>
<protein>
    <recommendedName>
        <fullName evidence="3">PARP catalytic domain-containing protein</fullName>
    </recommendedName>
</protein>
<dbReference type="SUPFAM" id="SSF56399">
    <property type="entry name" value="ADP-ribosylation"/>
    <property type="match status" value="1"/>
</dbReference>
<name>A0ABV5KY13_9BACL</name>
<keyword evidence="2" id="KW-1185">Reference proteome</keyword>